<evidence type="ECO:0000256" key="1">
    <source>
        <dbReference type="SAM" id="MobiDB-lite"/>
    </source>
</evidence>
<dbReference type="Proteomes" id="UP000827549">
    <property type="component" value="Chromosome 5"/>
</dbReference>
<dbReference type="GeneID" id="87810160"/>
<name>A0AAF0YCJ6_9TREE</name>
<keyword evidence="2" id="KW-0472">Membrane</keyword>
<dbReference type="EMBL" id="CP086718">
    <property type="protein sequence ID" value="WOO83462.1"/>
    <property type="molecule type" value="Genomic_DNA"/>
</dbReference>
<keyword evidence="2" id="KW-1133">Transmembrane helix</keyword>
<dbReference type="AlphaFoldDB" id="A0AAF0YCJ6"/>
<evidence type="ECO:0000256" key="2">
    <source>
        <dbReference type="SAM" id="Phobius"/>
    </source>
</evidence>
<feature type="transmembrane region" description="Helical" evidence="2">
    <location>
        <begin position="33"/>
        <end position="56"/>
    </location>
</feature>
<feature type="compositionally biased region" description="Polar residues" evidence="1">
    <location>
        <begin position="111"/>
        <end position="122"/>
    </location>
</feature>
<proteinExistence type="predicted"/>
<keyword evidence="2" id="KW-0812">Transmembrane</keyword>
<feature type="region of interest" description="Disordered" evidence="1">
    <location>
        <begin position="82"/>
        <end position="122"/>
    </location>
</feature>
<sequence length="168" mass="17602">MWLPSKRSCGGGSAFDSDGNVCTTLTSGDRTTIGAGLGLCALILLVTVGLATGRWYRKSIKARKAQEPMTARAPLITVGRSQSPASFFSPSAPSSPASVTADYLEQEAALSDSSHSHYSQPTSERFHFPLLSADGHLLPPAAASPRRSPEQDNSGFSPHRPLPAPPAA</sequence>
<reference evidence="3" key="1">
    <citation type="submission" date="2023-10" db="EMBL/GenBank/DDBJ databases">
        <authorList>
            <person name="Noh H."/>
        </authorList>
    </citation>
    <scope>NUCLEOTIDE SEQUENCE</scope>
    <source>
        <strain evidence="3">DUCC4014</strain>
    </source>
</reference>
<gene>
    <name evidence="3" type="ORF">LOC62_05G006985</name>
</gene>
<feature type="region of interest" description="Disordered" evidence="1">
    <location>
        <begin position="137"/>
        <end position="168"/>
    </location>
</feature>
<evidence type="ECO:0000313" key="4">
    <source>
        <dbReference type="Proteomes" id="UP000827549"/>
    </source>
</evidence>
<protein>
    <submittedName>
        <fullName evidence="3">Uncharacterized protein</fullName>
    </submittedName>
</protein>
<organism evidence="3 4">
    <name type="scientific">Vanrija pseudolonga</name>
    <dbReference type="NCBI Taxonomy" id="143232"/>
    <lineage>
        <taxon>Eukaryota</taxon>
        <taxon>Fungi</taxon>
        <taxon>Dikarya</taxon>
        <taxon>Basidiomycota</taxon>
        <taxon>Agaricomycotina</taxon>
        <taxon>Tremellomycetes</taxon>
        <taxon>Trichosporonales</taxon>
        <taxon>Trichosporonaceae</taxon>
        <taxon>Vanrija</taxon>
    </lineage>
</organism>
<accession>A0AAF0YCJ6</accession>
<keyword evidence="4" id="KW-1185">Reference proteome</keyword>
<dbReference type="RefSeq" id="XP_062629488.1">
    <property type="nucleotide sequence ID" value="XM_062773504.1"/>
</dbReference>
<feature type="compositionally biased region" description="Low complexity" evidence="1">
    <location>
        <begin position="83"/>
        <end position="98"/>
    </location>
</feature>
<evidence type="ECO:0000313" key="3">
    <source>
        <dbReference type="EMBL" id="WOO83462.1"/>
    </source>
</evidence>